<dbReference type="OMA" id="DHDANLG"/>
<evidence type="ECO:0000313" key="4">
    <source>
        <dbReference type="Proteomes" id="UP000273044"/>
    </source>
</evidence>
<dbReference type="SUPFAM" id="SSF51735">
    <property type="entry name" value="NAD(P)-binding Rossmann-fold domains"/>
    <property type="match status" value="1"/>
</dbReference>
<organism evidence="3 4">
    <name type="scientific">Arachnia propionica</name>
    <dbReference type="NCBI Taxonomy" id="1750"/>
    <lineage>
        <taxon>Bacteria</taxon>
        <taxon>Bacillati</taxon>
        <taxon>Actinomycetota</taxon>
        <taxon>Actinomycetes</taxon>
        <taxon>Propionibacteriales</taxon>
        <taxon>Propionibacteriaceae</taxon>
        <taxon>Arachnia</taxon>
    </lineage>
</organism>
<name>A0A3S4W7S8_9ACTN</name>
<dbReference type="Proteomes" id="UP000677180">
    <property type="component" value="Chromosome"/>
</dbReference>
<evidence type="ECO:0000313" key="3">
    <source>
        <dbReference type="EMBL" id="VEH70735.1"/>
    </source>
</evidence>
<dbReference type="Gene3D" id="3.40.50.720">
    <property type="entry name" value="NAD(P)-binding Rossmann-like Domain"/>
    <property type="match status" value="1"/>
</dbReference>
<accession>A0A3S4W7S8</accession>
<protein>
    <submittedName>
        <fullName evidence="2">NAD(P)H-binding protein</fullName>
    </submittedName>
    <submittedName>
        <fullName evidence="3">NADH-flavin reductase</fullName>
    </submittedName>
</protein>
<reference evidence="2" key="2">
    <citation type="submission" date="2021-03" db="EMBL/GenBank/DDBJ databases">
        <title>Human Oral Microbial Genomes.</title>
        <authorList>
            <person name="Johnston C.D."/>
            <person name="Chen T."/>
            <person name="Dewhirst F.E."/>
        </authorList>
    </citation>
    <scope>NUCLEOTIDE SEQUENCE</scope>
    <source>
        <strain evidence="2">F0714</strain>
    </source>
</reference>
<dbReference type="PANTHER" id="PTHR12126">
    <property type="entry name" value="NADH-UBIQUINONE OXIDOREDUCTASE 39 KDA SUBUNIT-RELATED"/>
    <property type="match status" value="1"/>
</dbReference>
<keyword evidence="4" id="KW-1185">Reference proteome</keyword>
<dbReference type="AlphaFoldDB" id="A0A3S4W7S8"/>
<evidence type="ECO:0000259" key="1">
    <source>
        <dbReference type="Pfam" id="PF13460"/>
    </source>
</evidence>
<dbReference type="EMBL" id="LR134406">
    <property type="protein sequence ID" value="VEH70735.1"/>
    <property type="molecule type" value="Genomic_DNA"/>
</dbReference>
<evidence type="ECO:0000313" key="2">
    <source>
        <dbReference type="EMBL" id="QUC12125.1"/>
    </source>
</evidence>
<dbReference type="InterPro" id="IPR036291">
    <property type="entry name" value="NAD(P)-bd_dom_sf"/>
</dbReference>
<feature type="domain" description="NAD(P)-binding" evidence="1">
    <location>
        <begin position="10"/>
        <end position="155"/>
    </location>
</feature>
<dbReference type="GO" id="GO:0044877">
    <property type="term" value="F:protein-containing complex binding"/>
    <property type="evidence" value="ECO:0007669"/>
    <property type="project" value="TreeGrafter"/>
</dbReference>
<gene>
    <name evidence="2" type="ORF">J5A53_05400</name>
    <name evidence="3" type="ORF">NCTC12967_02041</name>
</gene>
<dbReference type="GeneID" id="64407493"/>
<reference evidence="3 4" key="1">
    <citation type="submission" date="2018-12" db="EMBL/GenBank/DDBJ databases">
        <authorList>
            <consortium name="Pathogen Informatics"/>
        </authorList>
    </citation>
    <scope>NUCLEOTIDE SEQUENCE [LARGE SCALE GENOMIC DNA]</scope>
    <source>
        <strain evidence="3 4">NCTC12967</strain>
    </source>
</reference>
<sequence length="298" mass="31966">MSAPDVLLLGATGYLGRHLAAELHRRGRRIRAVVRDARRAENPGAWGAPALSGLIDEQIVGDVRDPDLQDRLTAGVGSVVSALGVTRQGTDPWKIDHDANLGMLRAAERNGVGGFLYVHALGAERCPARLTRAKCAFVAELRSSPVTGMVVSPSGYFSDLAQLLLMARRGRVALTAPGARITPIHGADLAAVCVDHLYRGDGGTREVGGPEELSFREIAELAFKALGTRPRITRLPSRTLDAVALLARPFAPRRADMLRFLAWNMRTDSVAERTGSRRIGEFFAQQAGRIASPPGGNP</sequence>
<dbReference type="RefSeq" id="WP_014847089.1">
    <property type="nucleotide sequence ID" value="NZ_CAURRE010000017.1"/>
</dbReference>
<dbReference type="Pfam" id="PF13460">
    <property type="entry name" value="NAD_binding_10"/>
    <property type="match status" value="1"/>
</dbReference>
<dbReference type="PANTHER" id="PTHR12126:SF11">
    <property type="entry name" value="NADH DEHYDROGENASE [UBIQUINONE] 1 ALPHA SUBCOMPLEX SUBUNIT 9, MITOCHONDRIAL"/>
    <property type="match status" value="1"/>
</dbReference>
<dbReference type="InterPro" id="IPR016040">
    <property type="entry name" value="NAD(P)-bd_dom"/>
</dbReference>
<proteinExistence type="predicted"/>
<dbReference type="EMBL" id="CP072385">
    <property type="protein sequence ID" value="QUC12125.1"/>
    <property type="molecule type" value="Genomic_DNA"/>
</dbReference>
<dbReference type="InterPro" id="IPR051207">
    <property type="entry name" value="ComplexI_NDUFA9_subunit"/>
</dbReference>
<dbReference type="Proteomes" id="UP000273044">
    <property type="component" value="Chromosome"/>
</dbReference>